<dbReference type="GO" id="GO:0043824">
    <property type="term" value="F:succinylglutamate-semialdehyde dehydrogenase activity"/>
    <property type="evidence" value="ECO:0007669"/>
    <property type="project" value="UniProtKB-EC"/>
</dbReference>
<accession>A0A3S4JWL3</accession>
<proteinExistence type="inferred from homology"/>
<dbReference type="InterPro" id="IPR016163">
    <property type="entry name" value="Ald_DH_C"/>
</dbReference>
<reference evidence="7 8" key="1">
    <citation type="submission" date="2018-12" db="EMBL/GenBank/DDBJ databases">
        <authorList>
            <consortium name="Pathogen Informatics"/>
        </authorList>
    </citation>
    <scope>NUCLEOTIDE SEQUENCE [LARGE SCALE GENOMIC DNA]</scope>
    <source>
        <strain evidence="7 8">NCTC9044</strain>
    </source>
</reference>
<protein>
    <submittedName>
        <fullName evidence="7">N-succinylglutamate 5-semialdehyde dehydrogenase</fullName>
        <ecNumber evidence="7">1.2.1.71</ecNumber>
    </submittedName>
</protein>
<evidence type="ECO:0000313" key="8">
    <source>
        <dbReference type="Proteomes" id="UP000271797"/>
    </source>
</evidence>
<name>A0A3S4JWL3_ECOLX</name>
<keyword evidence="3" id="KW-0520">NAD</keyword>
<sequence length="320" mass="34576">MTLWINGDWVTGQGALRVKRNPVSGEVLWQGNDADAAQVEQACRAARAAFPRWARLSFAERLAVVERFAALLESNKGELTAIIARETGKPRWEAATEVMAMINKIAISIKAYHVRTGEQRSEMPDGAASLRHRPHGVLAVFGPYNFPGHLPNGHIVPALLAGNTIIFKPSELTPWSGEAVMRLWQQAGLPPGVLNLVQGGRETGQALSALEDLDGLLFTGSANTGYQLHRQLSGQPEKILALEMGGNNPLIIDEVADIDAAVHLTIQSAFVTAGQRCTCARRLLLKSGAQGDAFLARLVAVSQRLTPGNWMTNRSRLLAG</sequence>
<dbReference type="InterPro" id="IPR016162">
    <property type="entry name" value="Ald_DH_N"/>
</dbReference>
<dbReference type="InterPro" id="IPR029510">
    <property type="entry name" value="Ald_DH_CS_GLU"/>
</dbReference>
<dbReference type="Gene3D" id="3.40.309.10">
    <property type="entry name" value="Aldehyde Dehydrogenase, Chain A, domain 2"/>
    <property type="match status" value="1"/>
</dbReference>
<dbReference type="InterPro" id="IPR015590">
    <property type="entry name" value="Aldehyde_DH_dom"/>
</dbReference>
<feature type="domain" description="Aldehyde dehydrogenase" evidence="6">
    <location>
        <begin position="9"/>
        <end position="312"/>
    </location>
</feature>
<dbReference type="Proteomes" id="UP000271797">
    <property type="component" value="Chromosome"/>
</dbReference>
<evidence type="ECO:0000256" key="4">
    <source>
        <dbReference type="PROSITE-ProRule" id="PRU10007"/>
    </source>
</evidence>
<dbReference type="PROSITE" id="PS00687">
    <property type="entry name" value="ALDEHYDE_DEHYDR_GLU"/>
    <property type="match status" value="1"/>
</dbReference>
<organism evidence="7 8">
    <name type="scientific">Escherichia coli</name>
    <dbReference type="NCBI Taxonomy" id="562"/>
    <lineage>
        <taxon>Bacteria</taxon>
        <taxon>Pseudomonadati</taxon>
        <taxon>Pseudomonadota</taxon>
        <taxon>Gammaproteobacteria</taxon>
        <taxon>Enterobacterales</taxon>
        <taxon>Enterobacteriaceae</taxon>
        <taxon>Escherichia</taxon>
    </lineage>
</organism>
<dbReference type="GO" id="GO:0004030">
    <property type="term" value="F:aldehyde dehydrogenase [NAD(P)+] activity"/>
    <property type="evidence" value="ECO:0007669"/>
    <property type="project" value="UniProtKB-ARBA"/>
</dbReference>
<dbReference type="NCBIfam" id="NF006992">
    <property type="entry name" value="PRK09457.1"/>
    <property type="match status" value="1"/>
</dbReference>
<comment type="similarity">
    <text evidence="5">Belongs to the aldehyde dehydrogenase family.</text>
</comment>
<evidence type="ECO:0000256" key="3">
    <source>
        <dbReference type="ARBA" id="ARBA00023027"/>
    </source>
</evidence>
<dbReference type="EMBL" id="LR134238">
    <property type="protein sequence ID" value="VED14083.1"/>
    <property type="molecule type" value="Genomic_DNA"/>
</dbReference>
<dbReference type="InterPro" id="IPR016160">
    <property type="entry name" value="Ald_DH_CS_CYS"/>
</dbReference>
<dbReference type="PROSITE" id="PS00070">
    <property type="entry name" value="ALDEHYDE_DEHYDR_CYS"/>
    <property type="match status" value="1"/>
</dbReference>
<dbReference type="SUPFAM" id="SSF53720">
    <property type="entry name" value="ALDH-like"/>
    <property type="match status" value="1"/>
</dbReference>
<dbReference type="AlphaFoldDB" id="A0A3S4JWL3"/>
<evidence type="ECO:0000313" key="7">
    <source>
        <dbReference type="EMBL" id="VED14083.1"/>
    </source>
</evidence>
<dbReference type="PANTHER" id="PTHR11699">
    <property type="entry name" value="ALDEHYDE DEHYDROGENASE-RELATED"/>
    <property type="match status" value="1"/>
</dbReference>
<evidence type="ECO:0000256" key="2">
    <source>
        <dbReference type="ARBA" id="ARBA00023002"/>
    </source>
</evidence>
<dbReference type="InterPro" id="IPR016161">
    <property type="entry name" value="Ald_DH/histidinol_DH"/>
</dbReference>
<evidence type="ECO:0000256" key="1">
    <source>
        <dbReference type="ARBA" id="ARBA00022503"/>
    </source>
</evidence>
<dbReference type="FunFam" id="3.40.605.10:FF:000010">
    <property type="entry name" value="N-succinylglutamate 5-semialdehyde dehydrogenase"/>
    <property type="match status" value="1"/>
</dbReference>
<evidence type="ECO:0000259" key="6">
    <source>
        <dbReference type="Pfam" id="PF00171"/>
    </source>
</evidence>
<keyword evidence="2 5" id="KW-0560">Oxidoreductase</keyword>
<feature type="active site" evidence="4">
    <location>
        <position position="243"/>
    </location>
</feature>
<dbReference type="EC" id="1.2.1.71" evidence="7"/>
<gene>
    <name evidence="7" type="primary">astD_1</name>
    <name evidence="7" type="ORF">NCTC9044_04990</name>
</gene>
<evidence type="ECO:0000256" key="5">
    <source>
        <dbReference type="RuleBase" id="RU003345"/>
    </source>
</evidence>
<dbReference type="GO" id="GO:0006525">
    <property type="term" value="P:arginine metabolic process"/>
    <property type="evidence" value="ECO:0007669"/>
    <property type="project" value="UniProtKB-KW"/>
</dbReference>
<keyword evidence="1" id="KW-0056">Arginine metabolism</keyword>
<dbReference type="Gene3D" id="3.40.605.10">
    <property type="entry name" value="Aldehyde Dehydrogenase, Chain A, domain 1"/>
    <property type="match status" value="1"/>
</dbReference>
<dbReference type="Pfam" id="PF00171">
    <property type="entry name" value="Aldedh"/>
    <property type="match status" value="1"/>
</dbReference>